<protein>
    <submittedName>
        <fullName evidence="7">GTPase IMAP family member 7</fullName>
    </submittedName>
</protein>
<name>A0A5A9N8Q7_9TELE</name>
<evidence type="ECO:0000256" key="3">
    <source>
        <dbReference type="ARBA" id="ARBA00023134"/>
    </source>
</evidence>
<evidence type="ECO:0000256" key="2">
    <source>
        <dbReference type="ARBA" id="ARBA00022741"/>
    </source>
</evidence>
<evidence type="ECO:0000256" key="5">
    <source>
        <dbReference type="SAM" id="MobiDB-lite"/>
    </source>
</evidence>
<evidence type="ECO:0000313" key="7">
    <source>
        <dbReference type="EMBL" id="KAA0706352.1"/>
    </source>
</evidence>
<evidence type="ECO:0000256" key="4">
    <source>
        <dbReference type="SAM" id="Coils"/>
    </source>
</evidence>
<comment type="caution">
    <text evidence="7">The sequence shown here is derived from an EMBL/GenBank/DDBJ whole genome shotgun (WGS) entry which is preliminary data.</text>
</comment>
<dbReference type="PROSITE" id="PS51720">
    <property type="entry name" value="G_AIG1"/>
    <property type="match status" value="1"/>
</dbReference>
<sequence>MKSILGVDLRPSEAPSEYLHNHSVKVSGPVGNRHITVINSVNLLQHNLSYHQITDRVKECISLCSPGPHVFILVLQRHNFIQDDRNRVKHVLEQFSEEAMKHTIVLTTDEETHSYMSTSKIKNKCITDVIKECGGGHLQFDEEQPEWRSEVFSKVEEILTKEPDEYLKCEIFEDAEGSSVDPVWEDQERPRKGNYTVSVNSKLNVVLCGADATLKVFMSKLMRGKLKTPLNQKASISSVCVKREEKTHGHQICVVNLPALSGLSHEGMMCQTLDCVSLCGPGAHVFLIILPVGPLTDEHTGEIEKIQKIFNSTDHFMMIFTSDVTVDRNVTDFVDSYAESQRLIRLCGGRYRVIGLQEHKRYKPASIDLLEYIENMKTEPYSLQMYVRAQEMRGRHETEKYKAELSEMRSKIKELQEKISSYGAEDEAEDLKCLRIVLIGRTGSGKSATGNTILGRKPFKSLLSTGSVTSVCEKGVGEVDSVSVSVVDTPGLFDRKLSNDKVMEELVKCVSLSSPGPHVFIIVLSLGRFTQEESDTIDLIKKIFGPKVAQFSIILFTRGDDLENESIEDYVKRSDSVLQKLIKHCGDRYIVFNNKKEEDRSQVSKLLKMMKTLITSNRNKHFTNEMFEEAEMSIKKRMMEILKEKEREIQTQIKELKLQHDMEMEKTRKSLEEEKQKTDEERGQIEKEFREKEEKLRKESDEREQIAQKKQEEEKKKWSEEEKRVKADYDKKIAEMKRETEHQKSLYEKREKEREEKDSKREEKYKQDQEKIKHEQEQIITQLQKRQEEEIRKRESGEKKRREEEDREREEWKRKIREAENDRKETQEEIKRQEREWEKDKKRQMREREDDERKKREKHEDQLREKQEELEKIRQRIEKEREEERRQRDEEREIQRKEIERENEKNKTEMMKHEQLERERKEKWERNQREDDERREEERKRWEKRIDDIKREQEKESKRRETQERKRKEREEEEQEKKKEEHERRIKEMKKKHEDEARKQAEEFNEFRERKEKHVEELKEKLEEHQKQLELLEKLHQHFKQQKGEETEELRKEVEELRNKSNCVIL</sequence>
<dbReference type="FunFam" id="3.40.50.300:FF:000366">
    <property type="entry name" value="GTPase, IMAP family member 2"/>
    <property type="match status" value="1"/>
</dbReference>
<feature type="region of interest" description="Disordered" evidence="5">
    <location>
        <begin position="952"/>
        <end position="1010"/>
    </location>
</feature>
<comment type="similarity">
    <text evidence="1">Belongs to the TRAFAC class TrmE-Era-EngA-EngB-Septin-like GTPase superfamily. AIG1/Toc34/Toc159-like paraseptin GTPase family. IAN subfamily.</text>
</comment>
<dbReference type="InterPro" id="IPR006703">
    <property type="entry name" value="G_AIG1"/>
</dbReference>
<keyword evidence="2" id="KW-0547">Nucleotide-binding</keyword>
<dbReference type="PANTHER" id="PTHR10903:SF170">
    <property type="entry name" value="GTPASE IMAP FAMILY MEMBER 7"/>
    <property type="match status" value="1"/>
</dbReference>
<accession>A0A5A9N8Q7</accession>
<evidence type="ECO:0000259" key="6">
    <source>
        <dbReference type="PROSITE" id="PS51720"/>
    </source>
</evidence>
<reference evidence="7 8" key="1">
    <citation type="journal article" date="2019" name="Mol. Ecol. Resour.">
        <title>Chromosome-level genome assembly of Triplophysa tibetana, a fish adapted to the harsh high-altitude environment of the Tibetan Plateau.</title>
        <authorList>
            <person name="Yang X."/>
            <person name="Liu H."/>
            <person name="Ma Z."/>
            <person name="Zou Y."/>
            <person name="Zou M."/>
            <person name="Mao Y."/>
            <person name="Li X."/>
            <person name="Wang H."/>
            <person name="Chen T."/>
            <person name="Wang W."/>
            <person name="Yang R."/>
        </authorList>
    </citation>
    <scope>NUCLEOTIDE SEQUENCE [LARGE SCALE GENOMIC DNA]</scope>
    <source>
        <strain evidence="7">TTIB1903HZAU</strain>
        <tissue evidence="7">Muscle</tissue>
    </source>
</reference>
<dbReference type="GO" id="GO:0005525">
    <property type="term" value="F:GTP binding"/>
    <property type="evidence" value="ECO:0007669"/>
    <property type="project" value="UniProtKB-KW"/>
</dbReference>
<dbReference type="Pfam" id="PF04548">
    <property type="entry name" value="AIG1"/>
    <property type="match status" value="3"/>
</dbReference>
<feature type="region of interest" description="Disordered" evidence="5">
    <location>
        <begin position="656"/>
        <end position="940"/>
    </location>
</feature>
<dbReference type="Proteomes" id="UP000324632">
    <property type="component" value="Chromosome 21"/>
</dbReference>
<feature type="domain" description="AIG1-type G" evidence="6">
    <location>
        <begin position="431"/>
        <end position="631"/>
    </location>
</feature>
<dbReference type="AlphaFoldDB" id="A0A5A9N8Q7"/>
<dbReference type="CDD" id="cd01852">
    <property type="entry name" value="AIG1"/>
    <property type="match status" value="1"/>
</dbReference>
<dbReference type="Gene3D" id="3.40.50.300">
    <property type="entry name" value="P-loop containing nucleotide triphosphate hydrolases"/>
    <property type="match status" value="3"/>
</dbReference>
<organism evidence="7 8">
    <name type="scientific">Triplophysa tibetana</name>
    <dbReference type="NCBI Taxonomy" id="1572043"/>
    <lineage>
        <taxon>Eukaryota</taxon>
        <taxon>Metazoa</taxon>
        <taxon>Chordata</taxon>
        <taxon>Craniata</taxon>
        <taxon>Vertebrata</taxon>
        <taxon>Euteleostomi</taxon>
        <taxon>Actinopterygii</taxon>
        <taxon>Neopterygii</taxon>
        <taxon>Teleostei</taxon>
        <taxon>Ostariophysi</taxon>
        <taxon>Cypriniformes</taxon>
        <taxon>Nemacheilidae</taxon>
        <taxon>Triplophysa</taxon>
    </lineage>
</organism>
<feature type="compositionally biased region" description="Basic and acidic residues" evidence="5">
    <location>
        <begin position="785"/>
        <end position="940"/>
    </location>
</feature>
<evidence type="ECO:0000256" key="1">
    <source>
        <dbReference type="ARBA" id="ARBA00008535"/>
    </source>
</evidence>
<keyword evidence="4" id="KW-0175">Coiled coil</keyword>
<evidence type="ECO:0000313" key="8">
    <source>
        <dbReference type="Proteomes" id="UP000324632"/>
    </source>
</evidence>
<dbReference type="InterPro" id="IPR045058">
    <property type="entry name" value="GIMA/IAN/Toc"/>
</dbReference>
<dbReference type="SUPFAM" id="SSF52540">
    <property type="entry name" value="P-loop containing nucleoside triphosphate hydrolases"/>
    <property type="match status" value="1"/>
</dbReference>
<dbReference type="InterPro" id="IPR027417">
    <property type="entry name" value="P-loop_NTPase"/>
</dbReference>
<keyword evidence="3" id="KW-0342">GTP-binding</keyword>
<dbReference type="PANTHER" id="PTHR10903">
    <property type="entry name" value="GTPASE, IMAP FAMILY MEMBER-RELATED"/>
    <property type="match status" value="1"/>
</dbReference>
<proteinExistence type="inferred from homology"/>
<dbReference type="EMBL" id="SOYY01000021">
    <property type="protein sequence ID" value="KAA0706352.1"/>
    <property type="molecule type" value="Genomic_DNA"/>
</dbReference>
<keyword evidence="8" id="KW-1185">Reference proteome</keyword>
<feature type="coiled-coil region" evidence="4">
    <location>
        <begin position="398"/>
        <end position="425"/>
    </location>
</feature>
<feature type="compositionally biased region" description="Basic and acidic residues" evidence="5">
    <location>
        <begin position="656"/>
        <end position="777"/>
    </location>
</feature>
<gene>
    <name evidence="7" type="ORF">E1301_Tti022175</name>
</gene>